<dbReference type="OrthoDB" id="2506647at2759"/>
<proteinExistence type="predicted"/>
<dbReference type="GO" id="GO:0005886">
    <property type="term" value="C:plasma membrane"/>
    <property type="evidence" value="ECO:0007669"/>
    <property type="project" value="TreeGrafter"/>
</dbReference>
<organism evidence="1 2">
    <name type="scientific">Vanilla planifolia</name>
    <name type="common">Vanilla</name>
    <dbReference type="NCBI Taxonomy" id="51239"/>
    <lineage>
        <taxon>Eukaryota</taxon>
        <taxon>Viridiplantae</taxon>
        <taxon>Streptophyta</taxon>
        <taxon>Embryophyta</taxon>
        <taxon>Tracheophyta</taxon>
        <taxon>Spermatophyta</taxon>
        <taxon>Magnoliopsida</taxon>
        <taxon>Liliopsida</taxon>
        <taxon>Asparagales</taxon>
        <taxon>Orchidaceae</taxon>
        <taxon>Vanilloideae</taxon>
        <taxon>Vanilleae</taxon>
        <taxon>Vanilla</taxon>
    </lineage>
</organism>
<name>A0A835PU27_VANPL</name>
<dbReference type="GO" id="GO:0016197">
    <property type="term" value="P:endosomal transport"/>
    <property type="evidence" value="ECO:0007669"/>
    <property type="project" value="TreeGrafter"/>
</dbReference>
<sequence>MYLIYGGSAQVLWFVEAVGISPADDAGLSGSDSQRRQWRFFFACRWGGWFIAAGQSKPAVCSEVVLFQGPTSKSQVVDNKTHTSNQNFVIRFLQFKRALLMSLDQVGESQSRVEWSGGVRNGWAQEPQQKVEQLARKYEDKYKQMGDVASKLTLDQATFRDIQEKKMELYSAIAKMEQGETSDTALQDRAEKIQTDLDELCKL</sequence>
<keyword evidence="2" id="KW-1185">Reference proteome</keyword>
<reference evidence="1 2" key="1">
    <citation type="journal article" date="2020" name="Nat. Food">
        <title>A phased Vanilla planifolia genome enables genetic improvement of flavour and production.</title>
        <authorList>
            <person name="Hasing T."/>
            <person name="Tang H."/>
            <person name="Brym M."/>
            <person name="Khazi F."/>
            <person name="Huang T."/>
            <person name="Chambers A.H."/>
        </authorList>
    </citation>
    <scope>NUCLEOTIDE SEQUENCE [LARGE SCALE GENOMIC DNA]</scope>
    <source>
        <tissue evidence="1">Leaf</tissue>
    </source>
</reference>
<evidence type="ECO:0000313" key="2">
    <source>
        <dbReference type="Proteomes" id="UP000636800"/>
    </source>
</evidence>
<dbReference type="GO" id="GO:0006897">
    <property type="term" value="P:endocytosis"/>
    <property type="evidence" value="ECO:0007669"/>
    <property type="project" value="TreeGrafter"/>
</dbReference>
<dbReference type="Proteomes" id="UP000636800">
    <property type="component" value="Chromosome 12"/>
</dbReference>
<dbReference type="AlphaFoldDB" id="A0A835PU27"/>
<dbReference type="PANTHER" id="PTHR11216:SF161">
    <property type="entry name" value="CALCIUM-BINDING EF HAND FAMILY PROTEIN"/>
    <property type="match status" value="1"/>
</dbReference>
<gene>
    <name evidence="1" type="ORF">HPP92_022719</name>
</gene>
<protein>
    <submittedName>
        <fullName evidence="1">Uncharacterized protein</fullName>
    </submittedName>
</protein>
<evidence type="ECO:0000313" key="1">
    <source>
        <dbReference type="EMBL" id="KAG0457562.1"/>
    </source>
</evidence>
<dbReference type="PANTHER" id="PTHR11216">
    <property type="entry name" value="EH DOMAIN"/>
    <property type="match status" value="1"/>
</dbReference>
<accession>A0A835PU27</accession>
<dbReference type="GO" id="GO:0005737">
    <property type="term" value="C:cytoplasm"/>
    <property type="evidence" value="ECO:0007669"/>
    <property type="project" value="TreeGrafter"/>
</dbReference>
<comment type="caution">
    <text evidence="1">The sequence shown here is derived from an EMBL/GenBank/DDBJ whole genome shotgun (WGS) entry which is preliminary data.</text>
</comment>
<dbReference type="EMBL" id="JADCNL010000012">
    <property type="protein sequence ID" value="KAG0457562.1"/>
    <property type="molecule type" value="Genomic_DNA"/>
</dbReference>